<dbReference type="RefSeq" id="WP_105932813.1">
    <property type="nucleotide sequence ID" value="NZ_PVNP01000003.1"/>
</dbReference>
<evidence type="ECO:0000256" key="1">
    <source>
        <dbReference type="SAM" id="SignalP"/>
    </source>
</evidence>
<dbReference type="AlphaFoldDB" id="A0A2S9VH44"/>
<proteinExistence type="predicted"/>
<gene>
    <name evidence="2" type="ORF">C6Y40_00410</name>
</gene>
<protein>
    <submittedName>
        <fullName evidence="2">Phosphate ABC transporter substrate-binding protein</fullName>
    </submittedName>
</protein>
<sequence length="280" mass="30961">MKFVLVILAILGATDVFADSGNQAPAEKPAQYTFGVVPQQSAYRLAQMWTPLLQHLAQETGLSLNFITAKDIPSFEDELTAANYDLAYMNPYHYVVFHNRSDYQPLVRDSEKGLRGIIVTRKDSNITNIEQLQGATLAFPAPAAFAASIVPRAELNRAGISISPRYVNSHDSVYLNVIKELFPAGGGIIRSLEHLPAAQRSQLKILWQSKAYTSHAIAAHSRVPLAHQKSLIAAMEKLVTTEKGRALLKQLNFNRLDAAEDKDWNDIRALGINSLSRPDI</sequence>
<dbReference type="EMBL" id="PVNP01000003">
    <property type="protein sequence ID" value="PRO75595.1"/>
    <property type="molecule type" value="Genomic_DNA"/>
</dbReference>
<dbReference type="Pfam" id="PF12974">
    <property type="entry name" value="Phosphonate-bd"/>
    <property type="match status" value="1"/>
</dbReference>
<keyword evidence="3" id="KW-1185">Reference proteome</keyword>
<dbReference type="Proteomes" id="UP000238949">
    <property type="component" value="Unassembled WGS sequence"/>
</dbReference>
<organism evidence="2 3">
    <name type="scientific">Alteromonas alba</name>
    <dbReference type="NCBI Taxonomy" id="2079529"/>
    <lineage>
        <taxon>Bacteria</taxon>
        <taxon>Pseudomonadati</taxon>
        <taxon>Pseudomonadota</taxon>
        <taxon>Gammaproteobacteria</taxon>
        <taxon>Alteromonadales</taxon>
        <taxon>Alteromonadaceae</taxon>
        <taxon>Alteromonas/Salinimonas group</taxon>
        <taxon>Alteromonas</taxon>
    </lineage>
</organism>
<keyword evidence="1" id="KW-0732">Signal</keyword>
<evidence type="ECO:0000313" key="3">
    <source>
        <dbReference type="Proteomes" id="UP000238949"/>
    </source>
</evidence>
<feature type="chain" id="PRO_5015674175" evidence="1">
    <location>
        <begin position="19"/>
        <end position="280"/>
    </location>
</feature>
<dbReference type="OrthoDB" id="5343002at2"/>
<dbReference type="Gene3D" id="3.40.190.10">
    <property type="entry name" value="Periplasmic binding protein-like II"/>
    <property type="match status" value="2"/>
</dbReference>
<name>A0A2S9VH44_9ALTE</name>
<reference evidence="3" key="1">
    <citation type="journal article" date="2020" name="Int. J. Syst. Evol. Microbiol.">
        <title>Alteromonas alba sp. nov., a marine bacterium isolated from the seawater of the West Pacific Ocean.</title>
        <authorList>
            <person name="Sun C."/>
            <person name="Wu Y.-H."/>
            <person name="Xamxidin M."/>
            <person name="Cheng H."/>
            <person name="Xu X.-W."/>
        </authorList>
    </citation>
    <scope>NUCLEOTIDE SEQUENCE [LARGE SCALE GENOMIC DNA]</scope>
    <source>
        <strain evidence="3">190</strain>
    </source>
</reference>
<dbReference type="PANTHER" id="PTHR35841:SF1">
    <property type="entry name" value="PHOSPHONATES-BINDING PERIPLASMIC PROTEIN"/>
    <property type="match status" value="1"/>
</dbReference>
<feature type="signal peptide" evidence="1">
    <location>
        <begin position="1"/>
        <end position="18"/>
    </location>
</feature>
<dbReference type="SUPFAM" id="SSF53850">
    <property type="entry name" value="Periplasmic binding protein-like II"/>
    <property type="match status" value="1"/>
</dbReference>
<comment type="caution">
    <text evidence="2">The sequence shown here is derived from an EMBL/GenBank/DDBJ whole genome shotgun (WGS) entry which is preliminary data.</text>
</comment>
<accession>A0A2S9VH44</accession>
<dbReference type="PANTHER" id="PTHR35841">
    <property type="entry name" value="PHOSPHONATES-BINDING PERIPLASMIC PROTEIN"/>
    <property type="match status" value="1"/>
</dbReference>
<evidence type="ECO:0000313" key="2">
    <source>
        <dbReference type="EMBL" id="PRO75595.1"/>
    </source>
</evidence>